<accession>A0A1V9X3V5</accession>
<gene>
    <name evidence="1" type="ORF">BIW11_04628</name>
</gene>
<dbReference type="AlphaFoldDB" id="A0A1V9X3V5"/>
<reference evidence="1 2" key="1">
    <citation type="journal article" date="2017" name="Gigascience">
        <title>Draft genome of the honey bee ectoparasitic mite, Tropilaelaps mercedesae, is shaped by the parasitic life history.</title>
        <authorList>
            <person name="Dong X."/>
            <person name="Armstrong S.D."/>
            <person name="Xia D."/>
            <person name="Makepeace B.L."/>
            <person name="Darby A.C."/>
            <person name="Kadowaki T."/>
        </authorList>
    </citation>
    <scope>NUCLEOTIDE SEQUENCE [LARGE SCALE GENOMIC DNA]</scope>
    <source>
        <strain evidence="1">Wuxi-XJTLU</strain>
    </source>
</reference>
<comment type="caution">
    <text evidence="1">The sequence shown here is derived from an EMBL/GenBank/DDBJ whole genome shotgun (WGS) entry which is preliminary data.</text>
</comment>
<organism evidence="1 2">
    <name type="scientific">Tropilaelaps mercedesae</name>
    <dbReference type="NCBI Taxonomy" id="418985"/>
    <lineage>
        <taxon>Eukaryota</taxon>
        <taxon>Metazoa</taxon>
        <taxon>Ecdysozoa</taxon>
        <taxon>Arthropoda</taxon>
        <taxon>Chelicerata</taxon>
        <taxon>Arachnida</taxon>
        <taxon>Acari</taxon>
        <taxon>Parasitiformes</taxon>
        <taxon>Mesostigmata</taxon>
        <taxon>Gamasina</taxon>
        <taxon>Dermanyssoidea</taxon>
        <taxon>Laelapidae</taxon>
        <taxon>Tropilaelaps</taxon>
    </lineage>
</organism>
<dbReference type="InParanoid" id="A0A1V9X3V5"/>
<dbReference type="Proteomes" id="UP000192247">
    <property type="component" value="Unassembled WGS sequence"/>
</dbReference>
<sequence length="34" mass="4180">MLNFRLEYKGAPLDLREKLDDEVSRWRERVAIFI</sequence>
<dbReference type="EMBL" id="MNPL01026207">
    <property type="protein sequence ID" value="OQR68086.1"/>
    <property type="molecule type" value="Genomic_DNA"/>
</dbReference>
<protein>
    <submittedName>
        <fullName evidence="1">Uncharacterized protein</fullName>
    </submittedName>
</protein>
<name>A0A1V9X3V5_9ACAR</name>
<proteinExistence type="predicted"/>
<evidence type="ECO:0000313" key="1">
    <source>
        <dbReference type="EMBL" id="OQR68086.1"/>
    </source>
</evidence>
<keyword evidence="2" id="KW-1185">Reference proteome</keyword>
<evidence type="ECO:0000313" key="2">
    <source>
        <dbReference type="Proteomes" id="UP000192247"/>
    </source>
</evidence>